<dbReference type="PANTHER" id="PTHR43046:SF14">
    <property type="entry name" value="MUTT_NUDIX FAMILY PROTEIN"/>
    <property type="match status" value="1"/>
</dbReference>
<dbReference type="EMBL" id="WIAO01000005">
    <property type="protein sequence ID" value="MQM25173.1"/>
    <property type="molecule type" value="Genomic_DNA"/>
</dbReference>
<keyword evidence="7" id="KW-1185">Reference proteome</keyword>
<evidence type="ECO:0000259" key="5">
    <source>
        <dbReference type="PROSITE" id="PS51462"/>
    </source>
</evidence>
<dbReference type="GO" id="GO:0016787">
    <property type="term" value="F:hydrolase activity"/>
    <property type="evidence" value="ECO:0007669"/>
    <property type="project" value="UniProtKB-KW"/>
</dbReference>
<dbReference type="Proteomes" id="UP000477750">
    <property type="component" value="Unassembled WGS sequence"/>
</dbReference>
<evidence type="ECO:0000256" key="2">
    <source>
        <dbReference type="ARBA" id="ARBA00005582"/>
    </source>
</evidence>
<keyword evidence="3 4" id="KW-0378">Hydrolase</keyword>
<dbReference type="PRINTS" id="PR00502">
    <property type="entry name" value="NUDIXFAMILY"/>
</dbReference>
<dbReference type="AlphaFoldDB" id="A0A6L5G6C5"/>
<feature type="domain" description="Nudix hydrolase" evidence="5">
    <location>
        <begin position="162"/>
        <end position="303"/>
    </location>
</feature>
<dbReference type="InterPro" id="IPR015797">
    <property type="entry name" value="NUDIX_hydrolase-like_dom_sf"/>
</dbReference>
<dbReference type="PANTHER" id="PTHR43046">
    <property type="entry name" value="GDP-MANNOSE MANNOSYL HYDROLASE"/>
    <property type="match status" value="1"/>
</dbReference>
<protein>
    <submittedName>
        <fullName evidence="6">NUDIX domain-containing protein</fullName>
    </submittedName>
</protein>
<proteinExistence type="inferred from homology"/>
<evidence type="ECO:0000256" key="3">
    <source>
        <dbReference type="ARBA" id="ARBA00022801"/>
    </source>
</evidence>
<dbReference type="RefSeq" id="WP_153024340.1">
    <property type="nucleotide sequence ID" value="NZ_WIAO01000005.1"/>
</dbReference>
<gene>
    <name evidence="6" type="ORF">GFD30_06235</name>
</gene>
<evidence type="ECO:0000256" key="4">
    <source>
        <dbReference type="RuleBase" id="RU003476"/>
    </source>
</evidence>
<organism evidence="6 7">
    <name type="scientific">Glycomyces albidus</name>
    <dbReference type="NCBI Taxonomy" id="2656774"/>
    <lineage>
        <taxon>Bacteria</taxon>
        <taxon>Bacillati</taxon>
        <taxon>Actinomycetota</taxon>
        <taxon>Actinomycetes</taxon>
        <taxon>Glycomycetales</taxon>
        <taxon>Glycomycetaceae</taxon>
        <taxon>Glycomyces</taxon>
    </lineage>
</organism>
<dbReference type="Gene3D" id="3.90.79.10">
    <property type="entry name" value="Nucleoside Triphosphate Pyrophosphohydrolase"/>
    <property type="match status" value="2"/>
</dbReference>
<dbReference type="InterPro" id="IPR020084">
    <property type="entry name" value="NUDIX_hydrolase_CS"/>
</dbReference>
<evidence type="ECO:0000256" key="1">
    <source>
        <dbReference type="ARBA" id="ARBA00001946"/>
    </source>
</evidence>
<dbReference type="CDD" id="cd02883">
    <property type="entry name" value="NUDIX_Hydrolase"/>
    <property type="match status" value="1"/>
</dbReference>
<name>A0A6L5G6C5_9ACTN</name>
<dbReference type="InterPro" id="IPR000086">
    <property type="entry name" value="NUDIX_hydrolase_dom"/>
</dbReference>
<dbReference type="InterPro" id="IPR020476">
    <property type="entry name" value="Nudix_hydrolase"/>
</dbReference>
<reference evidence="6 7" key="1">
    <citation type="submission" date="2019-10" db="EMBL/GenBank/DDBJ databases">
        <title>Glycomyces albidus sp. nov., a novel actinomycete isolated from rhizosphere soil of wheat (Triticum aestivum L.).</title>
        <authorList>
            <person name="Qian L."/>
        </authorList>
    </citation>
    <scope>NUCLEOTIDE SEQUENCE [LARGE SCALE GENOMIC DNA]</scope>
    <source>
        <strain evidence="6 7">NEAU-7082</strain>
    </source>
</reference>
<accession>A0A6L5G6C5</accession>
<feature type="domain" description="Nudix hydrolase" evidence="5">
    <location>
        <begin position="2"/>
        <end position="132"/>
    </location>
</feature>
<dbReference type="PROSITE" id="PS00893">
    <property type="entry name" value="NUDIX_BOX"/>
    <property type="match status" value="1"/>
</dbReference>
<comment type="caution">
    <text evidence="6">The sequence shown here is derived from an EMBL/GenBank/DDBJ whole genome shotgun (WGS) entry which is preliminary data.</text>
</comment>
<dbReference type="PROSITE" id="PS51462">
    <property type="entry name" value="NUDIX"/>
    <property type="match status" value="2"/>
</dbReference>
<comment type="cofactor">
    <cofactor evidence="1">
        <name>Mg(2+)</name>
        <dbReference type="ChEBI" id="CHEBI:18420"/>
    </cofactor>
</comment>
<dbReference type="SUPFAM" id="SSF55811">
    <property type="entry name" value="Nudix"/>
    <property type="match status" value="2"/>
</dbReference>
<dbReference type="Pfam" id="PF00293">
    <property type="entry name" value="NUDIX"/>
    <property type="match status" value="2"/>
</dbReference>
<sequence>MQFRIAAYGEVRDENGRVLLTRRKRAGRESGPWHLPGGVIDHGEPPKRAAGRLVTEHTGYEVTVGRALEAVAVARRGVHTNAIIYSARVQGGADSGAFDEHGGAEAAEWVDPARAAAEAHSPFVSAALGLADDRLAGRVDKAPQEARPVPPAKAKKGRRRRGQRFGAYGVVADGGGRILLARIAEGYPGGGTWHLPGGGVDFGESPEAAVAREIYEETGQEALVGTLLNVTSFRHRRAIGPEGYPLDWHGVRAIYSATVPDPSAAQVVEAAGGSTSESRWWDAAALDDLPLSAAVEDALQVVDLKNLAAQA</sequence>
<evidence type="ECO:0000313" key="6">
    <source>
        <dbReference type="EMBL" id="MQM25173.1"/>
    </source>
</evidence>
<evidence type="ECO:0000313" key="7">
    <source>
        <dbReference type="Proteomes" id="UP000477750"/>
    </source>
</evidence>
<comment type="similarity">
    <text evidence="2 4">Belongs to the Nudix hydrolase family.</text>
</comment>